<keyword evidence="3 6" id="KW-0812">Transmembrane</keyword>
<dbReference type="Gene3D" id="1.20.58.340">
    <property type="entry name" value="Magnesium transport protein CorA, transmembrane region"/>
    <property type="match status" value="2"/>
</dbReference>
<dbReference type="SUPFAM" id="SSF144083">
    <property type="entry name" value="Magnesium transport protein CorA, transmembrane region"/>
    <property type="match status" value="1"/>
</dbReference>
<evidence type="ECO:0000256" key="2">
    <source>
        <dbReference type="ARBA" id="ARBA00009765"/>
    </source>
</evidence>
<evidence type="ECO:0000256" key="5">
    <source>
        <dbReference type="ARBA" id="ARBA00023136"/>
    </source>
</evidence>
<organism evidence="7 8">
    <name type="scientific">Methanocorpusculum parvum</name>
    <dbReference type="NCBI Taxonomy" id="2193"/>
    <lineage>
        <taxon>Archaea</taxon>
        <taxon>Methanobacteriati</taxon>
        <taxon>Methanobacteriota</taxon>
        <taxon>Stenosarchaea group</taxon>
        <taxon>Methanomicrobia</taxon>
        <taxon>Methanomicrobiales</taxon>
        <taxon>Methanocorpusculaceae</taxon>
        <taxon>Methanocorpusculum</taxon>
    </lineage>
</organism>
<dbReference type="CDD" id="cd12827">
    <property type="entry name" value="EcCorA_ZntB-like_u2"/>
    <property type="match status" value="1"/>
</dbReference>
<dbReference type="PANTHER" id="PTHR47891:SF2">
    <property type="entry name" value="MAGNESIUM AND COBALT TRANSPORTER"/>
    <property type="match status" value="1"/>
</dbReference>
<comment type="similarity">
    <text evidence="2">Belongs to the CorA metal ion transporter (MIT) (TC 1.A.35) family.</text>
</comment>
<dbReference type="GO" id="GO:0016020">
    <property type="term" value="C:membrane"/>
    <property type="evidence" value="ECO:0007669"/>
    <property type="project" value="UniProtKB-SubCell"/>
</dbReference>
<dbReference type="Gene3D" id="3.30.460.20">
    <property type="entry name" value="CorA soluble domain-like"/>
    <property type="match status" value="1"/>
</dbReference>
<dbReference type="GO" id="GO:0046873">
    <property type="term" value="F:metal ion transmembrane transporter activity"/>
    <property type="evidence" value="ECO:0007669"/>
    <property type="project" value="InterPro"/>
</dbReference>
<comment type="caution">
    <text evidence="7">The sequence shown here is derived from an EMBL/GenBank/DDBJ whole genome shotgun (WGS) entry which is preliminary data.</text>
</comment>
<comment type="subcellular location">
    <subcellularLocation>
        <location evidence="1">Membrane</location>
        <topology evidence="1">Multi-pass membrane protein</topology>
    </subcellularLocation>
</comment>
<evidence type="ECO:0008006" key="9">
    <source>
        <dbReference type="Google" id="ProtNLM"/>
    </source>
</evidence>
<protein>
    <recommendedName>
        <fullName evidence="9">Magnesium transporter CorA family protein</fullName>
    </recommendedName>
</protein>
<proteinExistence type="inferred from homology"/>
<dbReference type="Proteomes" id="UP000243820">
    <property type="component" value="Unassembled WGS sequence"/>
</dbReference>
<dbReference type="AlphaFoldDB" id="A0AAX0Q9Z3"/>
<dbReference type="InterPro" id="IPR045861">
    <property type="entry name" value="CorA_cytoplasmic_dom"/>
</dbReference>
<reference evidence="7 8" key="1">
    <citation type="journal article" date="2017" name="BMC Genomics">
        <title>Genomic analysis of methanogenic archaea reveals a shift towards energy conservation.</title>
        <authorList>
            <person name="Gilmore S.P."/>
            <person name="Henske J.K."/>
            <person name="Sexton J.A."/>
            <person name="Solomon K.V."/>
            <person name="Seppala S."/>
            <person name="Yoo J.I."/>
            <person name="Huyett L.M."/>
            <person name="Pressman A."/>
            <person name="Cogan J.Z."/>
            <person name="Kivenson V."/>
            <person name="Peng X."/>
            <person name="Tan Y."/>
            <person name="Valentine D.L."/>
            <person name="O'Malley M.A."/>
        </authorList>
    </citation>
    <scope>NUCLEOTIDE SEQUENCE [LARGE SCALE GENOMIC DNA]</scope>
    <source>
        <strain evidence="7 8">XII</strain>
    </source>
</reference>
<sequence>MIQIYSSLNESRLPVLQDSITKGCWIRLIKPTEEELSFVCDQLSIEKSELTVLLDEEERPRVEHDQDLSLILIDTPYVVTEDDIESYTTIPAGFVILPDVIISVSLRKNPILDTFSAGKIKNFSTDNHAGFILLFLYKNAGIFVQTLRLIDKRTAEIEKTLKKSTKNEELFHMLALSKSLVYITNSLKGNGGVLEKLSKSQVVAGTLTEDDRDLLDDAIIENSQAMEMAQTYSETISSTMGAFASIINNNVNWIMKLFTSFAAIMAIPMVVAGFFGMNVNVPLNEYPFAFISIVAGTLGISMLLIFVMMKKRIL</sequence>
<feature type="transmembrane region" description="Helical" evidence="6">
    <location>
        <begin position="288"/>
        <end position="309"/>
    </location>
</feature>
<dbReference type="InterPro" id="IPR045863">
    <property type="entry name" value="CorA_TM1_TM2"/>
</dbReference>
<dbReference type="InterPro" id="IPR002523">
    <property type="entry name" value="MgTranspt_CorA/ZnTranspt_ZntB"/>
</dbReference>
<dbReference type="SUPFAM" id="SSF143865">
    <property type="entry name" value="CorA soluble domain-like"/>
    <property type="match status" value="1"/>
</dbReference>
<evidence type="ECO:0000313" key="7">
    <source>
        <dbReference type="EMBL" id="PAV10124.1"/>
    </source>
</evidence>
<feature type="transmembrane region" description="Helical" evidence="6">
    <location>
        <begin position="257"/>
        <end position="276"/>
    </location>
</feature>
<dbReference type="EMBL" id="LMVO01000001">
    <property type="protein sequence ID" value="PAV10124.1"/>
    <property type="molecule type" value="Genomic_DNA"/>
</dbReference>
<keyword evidence="8" id="KW-1185">Reference proteome</keyword>
<dbReference type="RefSeq" id="WP_095641584.1">
    <property type="nucleotide sequence ID" value="NZ_LMVO01000001.1"/>
</dbReference>
<name>A0AAX0Q9Z3_9EURY</name>
<dbReference type="InterPro" id="IPR047199">
    <property type="entry name" value="CorA-like"/>
</dbReference>
<evidence type="ECO:0000313" key="8">
    <source>
        <dbReference type="Proteomes" id="UP000243820"/>
    </source>
</evidence>
<evidence type="ECO:0000256" key="1">
    <source>
        <dbReference type="ARBA" id="ARBA00004141"/>
    </source>
</evidence>
<evidence type="ECO:0000256" key="3">
    <source>
        <dbReference type="ARBA" id="ARBA00022692"/>
    </source>
</evidence>
<evidence type="ECO:0000256" key="4">
    <source>
        <dbReference type="ARBA" id="ARBA00022989"/>
    </source>
</evidence>
<keyword evidence="5 6" id="KW-0472">Membrane</keyword>
<accession>A0AAX0Q9Z3</accession>
<dbReference type="PANTHER" id="PTHR47891">
    <property type="entry name" value="TRANSPORTER-RELATED"/>
    <property type="match status" value="1"/>
</dbReference>
<keyword evidence="4 6" id="KW-1133">Transmembrane helix</keyword>
<dbReference type="Pfam" id="PF01544">
    <property type="entry name" value="CorA"/>
    <property type="match status" value="1"/>
</dbReference>
<gene>
    <name evidence="7" type="ORF">ASJ83_06625</name>
</gene>
<evidence type="ECO:0000256" key="6">
    <source>
        <dbReference type="SAM" id="Phobius"/>
    </source>
</evidence>